<dbReference type="InterPro" id="IPR011990">
    <property type="entry name" value="TPR-like_helical_dom_sf"/>
</dbReference>
<name>A0A644W0F2_9ZZZZ</name>
<feature type="transmembrane region" description="Helical" evidence="1">
    <location>
        <begin position="506"/>
        <end position="527"/>
    </location>
</feature>
<dbReference type="AlphaFoldDB" id="A0A644W0F2"/>
<evidence type="ECO:0008006" key="3">
    <source>
        <dbReference type="Google" id="ProtNLM"/>
    </source>
</evidence>
<reference evidence="2" key="1">
    <citation type="submission" date="2019-08" db="EMBL/GenBank/DDBJ databases">
        <authorList>
            <person name="Kucharzyk K."/>
            <person name="Murdoch R.W."/>
            <person name="Higgins S."/>
            <person name="Loffler F."/>
        </authorList>
    </citation>
    <scope>NUCLEOTIDE SEQUENCE</scope>
</reference>
<evidence type="ECO:0000313" key="2">
    <source>
        <dbReference type="EMBL" id="MPL97057.1"/>
    </source>
</evidence>
<protein>
    <recommendedName>
        <fullName evidence="3">HTH luxR-type domain-containing protein</fullName>
    </recommendedName>
</protein>
<dbReference type="PROSITE" id="PS51257">
    <property type="entry name" value="PROKAR_LIPOPROTEIN"/>
    <property type="match status" value="1"/>
</dbReference>
<keyword evidence="1" id="KW-0812">Transmembrane</keyword>
<proteinExistence type="predicted"/>
<comment type="caution">
    <text evidence="2">The sequence shown here is derived from an EMBL/GenBank/DDBJ whole genome shotgun (WGS) entry which is preliminary data.</text>
</comment>
<evidence type="ECO:0000256" key="1">
    <source>
        <dbReference type="SAM" id="Phobius"/>
    </source>
</evidence>
<organism evidence="2">
    <name type="scientific">bioreactor metagenome</name>
    <dbReference type="NCBI Taxonomy" id="1076179"/>
    <lineage>
        <taxon>unclassified sequences</taxon>
        <taxon>metagenomes</taxon>
        <taxon>ecological metagenomes</taxon>
    </lineage>
</organism>
<sequence length="567" mass="65398">MTGCISRLFSISVSLFLFGTFSCTSPGTHYNTLVTADSLIISRPDSALHILQTIDASRLNTNKEKAYYALLYTQALHKNDYPLGDDSIISIASRYYAKSKDKEKYARSLLYHGAALEENDLRADALEYYKMAADESECCNDYLTRGLANSWIGILYSRKLIENNRDIEYYKKALEYFTKAGHHANANYIMGLLGKHYRVGQKGRDSAYHYINMAIDHARSRGDSSYAHYNMALLASTYYLDGKYDKAKETGLYIIRNRNKNSISQEVYNTLARSMAHLGQIDSACYYSKKVVIENNDSLSYYITMCEIAEKSGDYKNALKYSKLADKISDSVVLEARKMDLYDIETKYDNEKLENTNQQLKLKSEIRLISFITAVSILVALAFYILYLTGKKKTVEQEQLLLIERIKSESFTKTKELLEELSRKKLAESKLNELFDNKMKTIGNLIDLYYRYESPKLFHANFKSTMNMDNLDQGALADLEEIVNLRYNGLIDRMIEKHPKLNKKEISFIALISCGFSFVEITVFFNFQNDRSIYNYMKRLKIKLGIKTDLVQYINEMKNQFLNNLEP</sequence>
<keyword evidence="1" id="KW-0472">Membrane</keyword>
<dbReference type="EMBL" id="VSSQ01000538">
    <property type="protein sequence ID" value="MPL97057.1"/>
    <property type="molecule type" value="Genomic_DNA"/>
</dbReference>
<accession>A0A644W0F2</accession>
<keyword evidence="1" id="KW-1133">Transmembrane helix</keyword>
<dbReference type="Gene3D" id="1.25.40.10">
    <property type="entry name" value="Tetratricopeptide repeat domain"/>
    <property type="match status" value="2"/>
</dbReference>
<dbReference type="SUPFAM" id="SSF48452">
    <property type="entry name" value="TPR-like"/>
    <property type="match status" value="2"/>
</dbReference>
<feature type="transmembrane region" description="Helical" evidence="1">
    <location>
        <begin position="368"/>
        <end position="387"/>
    </location>
</feature>
<gene>
    <name evidence="2" type="ORF">SDC9_43245</name>
</gene>